<accession>A0ABP7D5J5</accession>
<feature type="transmembrane region" description="Helical" evidence="1">
    <location>
        <begin position="66"/>
        <end position="91"/>
    </location>
</feature>
<protein>
    <submittedName>
        <fullName evidence="2">Uncharacterized protein</fullName>
    </submittedName>
</protein>
<keyword evidence="1" id="KW-0472">Membrane</keyword>
<name>A0ABP7D5J5_9ACTN</name>
<dbReference type="EMBL" id="BAAAYX010000003">
    <property type="protein sequence ID" value="GAA3699060.1"/>
    <property type="molecule type" value="Genomic_DNA"/>
</dbReference>
<keyword evidence="3" id="KW-1185">Reference proteome</keyword>
<sequence>MLRAAAAGLLVGVVWGVFLRVWMRLLVAYGEFSWSGTLMIIGCSAAAGTGLALVRAARRTGRGPGWRWAALLAAPLVLFPQGVVVLLPALLLGGLAVSGRPPVRWRVLLAAATAAPLVVLGLTFETEPAAMPLPIVVVVLATLLAALAVAGAELFRRWPDPTPHVSVDRPSWSLAQVDGSHRTRLTTNSGNGP</sequence>
<evidence type="ECO:0000313" key="3">
    <source>
        <dbReference type="Proteomes" id="UP001500051"/>
    </source>
</evidence>
<evidence type="ECO:0000256" key="1">
    <source>
        <dbReference type="SAM" id="Phobius"/>
    </source>
</evidence>
<dbReference type="Proteomes" id="UP001500051">
    <property type="component" value="Unassembled WGS sequence"/>
</dbReference>
<feature type="transmembrane region" description="Helical" evidence="1">
    <location>
        <begin position="32"/>
        <end position="54"/>
    </location>
</feature>
<reference evidence="3" key="1">
    <citation type="journal article" date="2019" name="Int. J. Syst. Evol. Microbiol.">
        <title>The Global Catalogue of Microorganisms (GCM) 10K type strain sequencing project: providing services to taxonomists for standard genome sequencing and annotation.</title>
        <authorList>
            <consortium name="The Broad Institute Genomics Platform"/>
            <consortium name="The Broad Institute Genome Sequencing Center for Infectious Disease"/>
            <person name="Wu L."/>
            <person name="Ma J."/>
        </authorList>
    </citation>
    <scope>NUCLEOTIDE SEQUENCE [LARGE SCALE GENOMIC DNA]</scope>
    <source>
        <strain evidence="3">JCM 16548</strain>
    </source>
</reference>
<evidence type="ECO:0000313" key="2">
    <source>
        <dbReference type="EMBL" id="GAA3699060.1"/>
    </source>
</evidence>
<organism evidence="2 3">
    <name type="scientific">Microlunatus aurantiacus</name>
    <dbReference type="NCBI Taxonomy" id="446786"/>
    <lineage>
        <taxon>Bacteria</taxon>
        <taxon>Bacillati</taxon>
        <taxon>Actinomycetota</taxon>
        <taxon>Actinomycetes</taxon>
        <taxon>Propionibacteriales</taxon>
        <taxon>Propionibacteriaceae</taxon>
        <taxon>Microlunatus</taxon>
    </lineage>
</organism>
<keyword evidence="1" id="KW-0812">Transmembrane</keyword>
<gene>
    <name evidence="2" type="ORF">GCM10022204_14430</name>
</gene>
<comment type="caution">
    <text evidence="2">The sequence shown here is derived from an EMBL/GenBank/DDBJ whole genome shotgun (WGS) entry which is preliminary data.</text>
</comment>
<keyword evidence="1" id="KW-1133">Transmembrane helix</keyword>
<feature type="transmembrane region" description="Helical" evidence="1">
    <location>
        <begin position="103"/>
        <end position="124"/>
    </location>
</feature>
<proteinExistence type="predicted"/>
<feature type="transmembrane region" description="Helical" evidence="1">
    <location>
        <begin position="131"/>
        <end position="152"/>
    </location>
</feature>